<dbReference type="KEGG" id="ftj:FTUN_3689"/>
<sequence length="139" mass="14454">MRTLLALGLVAAVFGVSSAADKADPTNGKWVIESVTKDGKSNDALKGATREHADGKYTITPAKDSKAPVTTGTYTIDATKSPITIDMQPKGGTYDGKTLHGIAKLDGDTLTIAFAEPGKDRPTKFEGAGVVMAVCKKAK</sequence>
<protein>
    <recommendedName>
        <fullName evidence="4">TIGR03067 domain-containing protein</fullName>
    </recommendedName>
</protein>
<proteinExistence type="predicted"/>
<organism evidence="2 3">
    <name type="scientific">Frigoriglobus tundricola</name>
    <dbReference type="NCBI Taxonomy" id="2774151"/>
    <lineage>
        <taxon>Bacteria</taxon>
        <taxon>Pseudomonadati</taxon>
        <taxon>Planctomycetota</taxon>
        <taxon>Planctomycetia</taxon>
        <taxon>Gemmatales</taxon>
        <taxon>Gemmataceae</taxon>
        <taxon>Frigoriglobus</taxon>
    </lineage>
</organism>
<dbReference type="EMBL" id="CP053452">
    <property type="protein sequence ID" value="QJW96133.1"/>
    <property type="molecule type" value="Genomic_DNA"/>
</dbReference>
<feature type="chain" id="PRO_5026926338" description="TIGR03067 domain-containing protein" evidence="1">
    <location>
        <begin position="20"/>
        <end position="139"/>
    </location>
</feature>
<evidence type="ECO:0000256" key="1">
    <source>
        <dbReference type="SAM" id="SignalP"/>
    </source>
</evidence>
<evidence type="ECO:0008006" key="4">
    <source>
        <dbReference type="Google" id="ProtNLM"/>
    </source>
</evidence>
<gene>
    <name evidence="2" type="ORF">FTUN_3689</name>
</gene>
<keyword evidence="3" id="KW-1185">Reference proteome</keyword>
<evidence type="ECO:0000313" key="2">
    <source>
        <dbReference type="EMBL" id="QJW96133.1"/>
    </source>
</evidence>
<evidence type="ECO:0000313" key="3">
    <source>
        <dbReference type="Proteomes" id="UP000503447"/>
    </source>
</evidence>
<keyword evidence="1" id="KW-0732">Signal</keyword>
<reference evidence="3" key="1">
    <citation type="submission" date="2020-05" db="EMBL/GenBank/DDBJ databases">
        <title>Frigoriglobus tundricola gen. nov., sp. nov., a psychrotolerant cellulolytic planctomycete of the family Gemmataceae with two divergent copies of 16S rRNA gene.</title>
        <authorList>
            <person name="Kulichevskaya I.S."/>
            <person name="Ivanova A.A."/>
            <person name="Naumoff D.G."/>
            <person name="Beletsky A.V."/>
            <person name="Rijpstra W.I.C."/>
            <person name="Sinninghe Damste J.S."/>
            <person name="Mardanov A.V."/>
            <person name="Ravin N.V."/>
            <person name="Dedysh S.N."/>
        </authorList>
    </citation>
    <scope>NUCLEOTIDE SEQUENCE [LARGE SCALE GENOMIC DNA]</scope>
    <source>
        <strain evidence="3">PL17</strain>
    </source>
</reference>
<dbReference type="Proteomes" id="UP000503447">
    <property type="component" value="Chromosome"/>
</dbReference>
<dbReference type="NCBIfam" id="TIGR03067">
    <property type="entry name" value="Planc_TIGR03067"/>
    <property type="match status" value="1"/>
</dbReference>
<name>A0A6M5YS67_9BACT</name>
<dbReference type="RefSeq" id="WP_171471775.1">
    <property type="nucleotide sequence ID" value="NZ_CP053452.2"/>
</dbReference>
<dbReference type="AlphaFoldDB" id="A0A6M5YS67"/>
<feature type="signal peptide" evidence="1">
    <location>
        <begin position="1"/>
        <end position="19"/>
    </location>
</feature>
<accession>A0A6M5YS67</accession>
<dbReference type="InterPro" id="IPR017504">
    <property type="entry name" value="CHP03067_Planctomycetes"/>
</dbReference>